<proteinExistence type="predicted"/>
<evidence type="ECO:0000313" key="2">
    <source>
        <dbReference type="RefSeq" id="XP_006813405.1"/>
    </source>
</evidence>
<reference evidence="2" key="1">
    <citation type="submission" date="2025-08" db="UniProtKB">
        <authorList>
            <consortium name="RefSeq"/>
        </authorList>
    </citation>
    <scope>IDENTIFICATION</scope>
    <source>
        <tissue evidence="2">Testes</tissue>
    </source>
</reference>
<accession>A0ABM0M064</accession>
<protein>
    <submittedName>
        <fullName evidence="2">Uncharacterized protein LOC102802177</fullName>
    </submittedName>
</protein>
<name>A0ABM0M064_SACKO</name>
<dbReference type="InterPro" id="IPR033438">
    <property type="entry name" value="MOLO1"/>
</dbReference>
<dbReference type="PANTHER" id="PTHR33748">
    <property type="entry name" value="PROTEIN CBG04600"/>
    <property type="match status" value="1"/>
</dbReference>
<dbReference type="RefSeq" id="XP_006813405.1">
    <property type="nucleotide sequence ID" value="XM_006813342.1"/>
</dbReference>
<evidence type="ECO:0000313" key="1">
    <source>
        <dbReference type="Proteomes" id="UP000694865"/>
    </source>
</evidence>
<dbReference type="Gene3D" id="3.10.310.50">
    <property type="match status" value="1"/>
</dbReference>
<dbReference type="Pfam" id="PF17175">
    <property type="entry name" value="MOLO1"/>
    <property type="match status" value="1"/>
</dbReference>
<dbReference type="Proteomes" id="UP000694865">
    <property type="component" value="Unplaced"/>
</dbReference>
<keyword evidence="1" id="KW-1185">Reference proteome</keyword>
<gene>
    <name evidence="2" type="primary">LOC102802177</name>
</gene>
<dbReference type="GeneID" id="102802177"/>
<organism evidence="1 2">
    <name type="scientific">Saccoglossus kowalevskii</name>
    <name type="common">Acorn worm</name>
    <dbReference type="NCBI Taxonomy" id="10224"/>
    <lineage>
        <taxon>Eukaryota</taxon>
        <taxon>Metazoa</taxon>
        <taxon>Hemichordata</taxon>
        <taxon>Enteropneusta</taxon>
        <taxon>Harrimaniidae</taxon>
        <taxon>Saccoglossus</taxon>
    </lineage>
</organism>
<sequence length="192" mass="21608">MKYTCFMQSVVSPCIIIIVVYAASVYSRLNDTEQNPFYSASNALVGQDNSVLHREWWIKQMYPNPQTFDGSMECGRRGNISWICDPNGILTAEQADSIEMDLDEIRRLTACTCRACSSDEIILGDEEYYGFTIGVALVAKIMPTMKPGDEQTDEDLTAEAQQWAEYLLHDSWKLGNCGNDAVVFISKEDNKC</sequence>
<dbReference type="PANTHER" id="PTHR33748:SF5">
    <property type="entry name" value="GROUND-LIKE DOMAIN-CONTAINING PROTEIN"/>
    <property type="match status" value="1"/>
</dbReference>